<accession>A0A1Q8SV27</accession>
<sequence length="110" mass="12589">MKVVYTPQIADFLVVYSFSGETVTATIAGQTDSVEFSALAIGHCRADEIETTLPHDVFRGAARDEDGNLTVWLLNPYPERVLRDDHETNESYDARRAHWQRQQTEYEEII</sequence>
<dbReference type="STRING" id="404433.BTW07_04495"/>
<dbReference type="OrthoDB" id="6184204at2"/>
<proteinExistence type="predicted"/>
<evidence type="ECO:0000313" key="1">
    <source>
        <dbReference type="EMBL" id="OLO05294.1"/>
    </source>
</evidence>
<name>A0A1Q8SV27_9GAMM</name>
<gene>
    <name evidence="1" type="ORF">BTW07_04495</name>
</gene>
<protein>
    <submittedName>
        <fullName evidence="1">Uncharacterized protein</fullName>
    </submittedName>
</protein>
<dbReference type="AlphaFoldDB" id="A0A1Q8SV27"/>
<dbReference type="RefSeq" id="WP_075568978.1">
    <property type="nucleotide sequence ID" value="NZ_MSDO01000004.1"/>
</dbReference>
<organism evidence="1 2">
    <name type="scientific">Salinicola socius</name>
    <dbReference type="NCBI Taxonomy" id="404433"/>
    <lineage>
        <taxon>Bacteria</taxon>
        <taxon>Pseudomonadati</taxon>
        <taxon>Pseudomonadota</taxon>
        <taxon>Gammaproteobacteria</taxon>
        <taxon>Oceanospirillales</taxon>
        <taxon>Halomonadaceae</taxon>
        <taxon>Salinicola</taxon>
    </lineage>
</organism>
<reference evidence="1 2" key="1">
    <citation type="submission" date="2016-12" db="EMBL/GenBank/DDBJ databases">
        <title>Draft genome sequences of strains Salinicola socius SMB35, Salinicola sp. MH3R3-1 and Chromohalobacter sp. SMB17 from the Verkhnekamsk potash mining region of Russia.</title>
        <authorList>
            <person name="Mavrodi D.V."/>
            <person name="Olsson B.E."/>
            <person name="Korsakova E.S."/>
            <person name="Pyankova A."/>
            <person name="Mavrodi O.V."/>
            <person name="Plotnikova E.G."/>
        </authorList>
    </citation>
    <scope>NUCLEOTIDE SEQUENCE [LARGE SCALE GENOMIC DNA]</scope>
    <source>
        <strain evidence="1 2">SMB35</strain>
    </source>
</reference>
<evidence type="ECO:0000313" key="2">
    <source>
        <dbReference type="Proteomes" id="UP000186878"/>
    </source>
</evidence>
<keyword evidence="2" id="KW-1185">Reference proteome</keyword>
<dbReference type="Proteomes" id="UP000186878">
    <property type="component" value="Unassembled WGS sequence"/>
</dbReference>
<comment type="caution">
    <text evidence="1">The sequence shown here is derived from an EMBL/GenBank/DDBJ whole genome shotgun (WGS) entry which is preliminary data.</text>
</comment>
<dbReference type="EMBL" id="MSDO01000004">
    <property type="protein sequence ID" value="OLO05294.1"/>
    <property type="molecule type" value="Genomic_DNA"/>
</dbReference>